<dbReference type="Proteomes" id="UP000070501">
    <property type="component" value="Unassembled WGS sequence"/>
</dbReference>
<name>A0A136J0A3_9PEZI</name>
<proteinExistence type="predicted"/>
<dbReference type="OrthoDB" id="414270at2759"/>
<dbReference type="AlphaFoldDB" id="A0A136J0A3"/>
<keyword evidence="2" id="KW-1185">Reference proteome</keyword>
<dbReference type="InterPro" id="IPR026286">
    <property type="entry name" value="MaiA/AMDase"/>
</dbReference>
<dbReference type="PANTHER" id="PTHR40267:SF1">
    <property type="entry name" value="BLR3294 PROTEIN"/>
    <property type="match status" value="1"/>
</dbReference>
<sequence>MPLKLGVLVPSSNTALEPLTSAIVASLGPGVTVHFSRFPVTKITLEPAVLAQFDLGGTIMSAARMLADAKVDVIGWSGTSGGWLGFDADEKLCQAIADAFGIPATTSTLALNKALNLLGAKRLALITPYVANVQDRIVDIYRAAGYEVVAESHLSISENARIADVDAAQLDAQFREVLQAATGGRRPDAITTFCTNLSAAQLVAKWEERHGVPVLDTVATVVWDMLRLVQCDKTKITGWGRIFEL</sequence>
<reference evidence="2" key="1">
    <citation type="submission" date="2016-02" db="EMBL/GenBank/DDBJ databases">
        <title>Draft genome sequence of Microdochium bolleyi, a fungal endophyte of beachgrass.</title>
        <authorList>
            <consortium name="DOE Joint Genome Institute"/>
            <person name="David A.S."/>
            <person name="May G."/>
            <person name="Haridas S."/>
            <person name="Lim J."/>
            <person name="Wang M."/>
            <person name="Labutti K."/>
            <person name="Lipzen A."/>
            <person name="Barry K."/>
            <person name="Grigoriev I.V."/>
        </authorList>
    </citation>
    <scope>NUCLEOTIDE SEQUENCE [LARGE SCALE GENOMIC DNA]</scope>
    <source>
        <strain evidence="2">J235TASD1</strain>
    </source>
</reference>
<dbReference type="InParanoid" id="A0A136J0A3"/>
<dbReference type="EMBL" id="KQ964252">
    <property type="protein sequence ID" value="KXJ90650.1"/>
    <property type="molecule type" value="Genomic_DNA"/>
</dbReference>
<evidence type="ECO:0000313" key="2">
    <source>
        <dbReference type="Proteomes" id="UP000070501"/>
    </source>
</evidence>
<dbReference type="STRING" id="196109.A0A136J0A3"/>
<dbReference type="PIRSF" id="PIRSF015736">
    <property type="entry name" value="MI"/>
    <property type="match status" value="1"/>
</dbReference>
<protein>
    <submittedName>
        <fullName evidence="1">Asp/Glu racemase</fullName>
    </submittedName>
</protein>
<dbReference type="PANTHER" id="PTHR40267">
    <property type="entry name" value="BLR3294 PROTEIN"/>
    <property type="match status" value="1"/>
</dbReference>
<gene>
    <name evidence="1" type="ORF">Micbo1qcDRAFT_164263</name>
</gene>
<dbReference type="InterPro" id="IPR053714">
    <property type="entry name" value="Iso_Racemase_Enz_sf"/>
</dbReference>
<organism evidence="1 2">
    <name type="scientific">Microdochium bolleyi</name>
    <dbReference type="NCBI Taxonomy" id="196109"/>
    <lineage>
        <taxon>Eukaryota</taxon>
        <taxon>Fungi</taxon>
        <taxon>Dikarya</taxon>
        <taxon>Ascomycota</taxon>
        <taxon>Pezizomycotina</taxon>
        <taxon>Sordariomycetes</taxon>
        <taxon>Xylariomycetidae</taxon>
        <taxon>Xylariales</taxon>
        <taxon>Microdochiaceae</taxon>
        <taxon>Microdochium</taxon>
    </lineage>
</organism>
<evidence type="ECO:0000313" key="1">
    <source>
        <dbReference type="EMBL" id="KXJ90650.1"/>
    </source>
</evidence>
<dbReference type="Pfam" id="PF17645">
    <property type="entry name" value="Amdase"/>
    <property type="match status" value="1"/>
</dbReference>
<accession>A0A136J0A3</accession>
<dbReference type="Gene3D" id="3.40.50.12500">
    <property type="match status" value="1"/>
</dbReference>